<dbReference type="GO" id="GO:0005975">
    <property type="term" value="P:carbohydrate metabolic process"/>
    <property type="evidence" value="ECO:0007669"/>
    <property type="project" value="InterPro"/>
</dbReference>
<dbReference type="Gene3D" id="3.20.20.80">
    <property type="entry name" value="Glycosidases"/>
    <property type="match status" value="1"/>
</dbReference>
<sequence length="1104" mass="119015">MDGSHVYTSCETGRRYRITLLSGTGADASGTDALGSADRGLTVAAAPGGVWEAAVEELDSARRPYASRTTFDQVVAAARNAFAGFADAVAPWRSGNTPAAELAAYVLWSATVRPAGFVTRPAVLMSKHWMDKVWSWDHCFNALALAPGAPALAWDQFSLPFDHQDESGSLPDSVTHSEVLYNYVKPPIHGWALGHLRRRLPEPPGRAELTSTYRRLERWTEFWLTARRAPAADLPHYQHGNDSGWDNATTFDPERVIVTADLAAFLILQMRELACLADELDLPDEAHRWTRTADATQAALLEHLWRGDRFVARGALSGHTWSSSSLLDLMPIALGEHLPEHVATVLAGRIETHLTAYGLATELPSSPHYLSDGYWRGPIWAPQSSSSRTVCEAVATTASRTKSAPASGRSANTMDSPRTSTPSPEPAYVTAPTPGPPAATCSSPKPTNSGSPHPPRVPADEDSWAVPAQATPTPGDPPMTTSRILPSAENSDRAVRARTRRLRAGTALTALLASLAAVALPTGTATAVDTTVTVDFASAGGAPTYRASGTIYGMTENGSLPQDHFYKDIKWKFMRAGGAQLDNPGGWVAGKYDRRWNSTRAQYQRTKALGGTFVILPHDLWGADGTTSPTFPGDNGDWTRFDSFYDRLIADAQAAGMTDIQWDIWNEPDWTPFWGRTQAQYLEMWKRAYQRIRAAFPNAVIVGPSTAGKPSGGGSGWWNTYLDYVKANNVEPNIYSWHDLPGDPVADGNAVRSKLSARSMTTSRPFQVNEYANTNEQTPGRGAWYISRLERAGADGLRANWASGASLHDFQANLLTKNSAGQYLPLGEWFLYRYYGSQTGNIVKFTAGTNTDGLATKDNTAKNAKILLGSNGNTGNVTVNLDRLDTTNVVENGRVRVVLQRIPNNNGGAVTGPVTVSDQTLNVSNNAASLTVPWSSASDAYTVTLLPPSNTTISTVAVAQHSGQCLDDTNLSTANGTQYQQYYCEGGYQQMLDLKPVAGKADTYTIVNEHSGKCLDVANASPADGAAVIQFTCGSGTNQQFTLRPVTALGNAQDYQLVAVHSGKCVDVSQISTAAGAKIHQWTCDTASALTTKKNQIWRLQGMG</sequence>
<reference evidence="3" key="1">
    <citation type="journal article" date="2015" name="Genome Announc.">
        <title>Draft Genome Sequence of Thiostrepton-Producing Streptomyces azureus ATCC 14921.</title>
        <authorList>
            <person name="Sakihara K."/>
            <person name="Maeda J."/>
            <person name="Tashiro K."/>
            <person name="Fujino Y."/>
            <person name="Kuhara S."/>
            <person name="Ohshima T."/>
            <person name="Ogata S."/>
            <person name="Doi K."/>
        </authorList>
    </citation>
    <scope>NUCLEOTIDE SEQUENCE [LARGE SCALE GENOMIC DNA]</scope>
    <source>
        <strain evidence="3">ATCC14921</strain>
    </source>
</reference>
<dbReference type="InterPro" id="IPR008928">
    <property type="entry name" value="6-hairpin_glycosidase_sf"/>
</dbReference>
<dbReference type="SUPFAM" id="SSF48208">
    <property type="entry name" value="Six-hairpin glycosidases"/>
    <property type="match status" value="1"/>
</dbReference>
<feature type="compositionally biased region" description="Polar residues" evidence="1">
    <location>
        <begin position="441"/>
        <end position="451"/>
    </location>
</feature>
<dbReference type="SMART" id="SM00458">
    <property type="entry name" value="RICIN"/>
    <property type="match status" value="1"/>
</dbReference>
<feature type="region of interest" description="Disordered" evidence="1">
    <location>
        <begin position="391"/>
        <end position="494"/>
    </location>
</feature>
<dbReference type="Gene3D" id="1.50.10.10">
    <property type="match status" value="1"/>
</dbReference>
<dbReference type="InterPro" id="IPR017853">
    <property type="entry name" value="GH"/>
</dbReference>
<evidence type="ECO:0000259" key="2">
    <source>
        <dbReference type="SMART" id="SM00458"/>
    </source>
</evidence>
<dbReference type="Gene3D" id="2.80.10.50">
    <property type="match status" value="1"/>
</dbReference>
<name>A0A0K8PYJ0_STRAJ</name>
<dbReference type="AlphaFoldDB" id="A0A0K8PYJ0"/>
<dbReference type="InterPro" id="IPR035992">
    <property type="entry name" value="Ricin_B-like_lectins"/>
</dbReference>
<dbReference type="PATRIC" id="fig|146537.3.peg.7802"/>
<feature type="domain" description="Ricin B lectin" evidence="2">
    <location>
        <begin position="950"/>
        <end position="1101"/>
    </location>
</feature>
<organism evidence="3 4">
    <name type="scientific">Streptomyces azureus</name>
    <dbReference type="NCBI Taxonomy" id="146537"/>
    <lineage>
        <taxon>Bacteria</taxon>
        <taxon>Bacillati</taxon>
        <taxon>Actinomycetota</taxon>
        <taxon>Actinomycetes</taxon>
        <taxon>Kitasatosporales</taxon>
        <taxon>Streptomycetaceae</taxon>
        <taxon>Streptomyces</taxon>
    </lineage>
</organism>
<dbReference type="SUPFAM" id="SSF50370">
    <property type="entry name" value="Ricin B-like lectins"/>
    <property type="match status" value="1"/>
</dbReference>
<feature type="compositionally biased region" description="Polar residues" evidence="1">
    <location>
        <begin position="396"/>
        <end position="422"/>
    </location>
</feature>
<dbReference type="Pfam" id="PF14200">
    <property type="entry name" value="RicinB_lectin_2"/>
    <property type="match status" value="1"/>
</dbReference>
<protein>
    <submittedName>
        <fullName evidence="3">Trehalase</fullName>
    </submittedName>
</protein>
<dbReference type="PROSITE" id="PS50231">
    <property type="entry name" value="RICIN_B_LECTIN"/>
    <property type="match status" value="1"/>
</dbReference>
<gene>
    <name evidence="3" type="ORF">SAZU_7411</name>
</gene>
<dbReference type="SUPFAM" id="SSF51445">
    <property type="entry name" value="(Trans)glycosidases"/>
    <property type="match status" value="1"/>
</dbReference>
<evidence type="ECO:0000313" key="4">
    <source>
        <dbReference type="Proteomes" id="UP000053859"/>
    </source>
</evidence>
<dbReference type="InterPro" id="IPR000772">
    <property type="entry name" value="Ricin_B_lectin"/>
</dbReference>
<evidence type="ECO:0000256" key="1">
    <source>
        <dbReference type="SAM" id="MobiDB-lite"/>
    </source>
</evidence>
<dbReference type="EMBL" id="DF968449">
    <property type="protein sequence ID" value="GAP52534.1"/>
    <property type="molecule type" value="Genomic_DNA"/>
</dbReference>
<dbReference type="Proteomes" id="UP000053859">
    <property type="component" value="Unassembled WGS sequence"/>
</dbReference>
<evidence type="ECO:0000313" key="3">
    <source>
        <dbReference type="EMBL" id="GAP52534.1"/>
    </source>
</evidence>
<dbReference type="InterPro" id="IPR054491">
    <property type="entry name" value="MGH1-like_GH"/>
</dbReference>
<dbReference type="InterPro" id="IPR012341">
    <property type="entry name" value="6hp_glycosidase-like_sf"/>
</dbReference>
<proteinExistence type="predicted"/>
<accession>A0A0K8PYJ0</accession>
<keyword evidence="4" id="KW-1185">Reference proteome</keyword>
<dbReference type="Pfam" id="PF22422">
    <property type="entry name" value="MGH1-like_GH"/>
    <property type="match status" value="1"/>
</dbReference>
<dbReference type="CDD" id="cd00161">
    <property type="entry name" value="beta-trefoil_Ricin-like"/>
    <property type="match status" value="1"/>
</dbReference>